<dbReference type="EMBL" id="BK016182">
    <property type="protein sequence ID" value="DAG00597.1"/>
    <property type="molecule type" value="Genomic_DNA"/>
</dbReference>
<proteinExistence type="predicted"/>
<evidence type="ECO:0000313" key="1">
    <source>
        <dbReference type="EMBL" id="DAG00597.1"/>
    </source>
</evidence>
<organism evidence="1">
    <name type="scientific">Myoviridae sp. ctJ2i1</name>
    <dbReference type="NCBI Taxonomy" id="2825079"/>
    <lineage>
        <taxon>Viruses</taxon>
        <taxon>Duplodnaviria</taxon>
        <taxon>Heunggongvirae</taxon>
        <taxon>Uroviricota</taxon>
        <taxon>Caudoviricetes</taxon>
    </lineage>
</organism>
<name>A0A8S5V1J8_9CAUD</name>
<protein>
    <submittedName>
        <fullName evidence="1">Uncharacterized protein</fullName>
    </submittedName>
</protein>
<accession>A0A8S5V1J8</accession>
<reference evidence="1" key="1">
    <citation type="journal article" date="2021" name="Proc. Natl. Acad. Sci. U.S.A.">
        <title>A Catalog of Tens of Thousands of Viruses from Human Metagenomes Reveals Hidden Associations with Chronic Diseases.</title>
        <authorList>
            <person name="Tisza M.J."/>
            <person name="Buck C.B."/>
        </authorList>
    </citation>
    <scope>NUCLEOTIDE SEQUENCE</scope>
    <source>
        <strain evidence="1">CtJ2i1</strain>
    </source>
</reference>
<sequence length="30" mass="3544">MPRRGLSVRRPPAGIISVRKFLLEILYKYN</sequence>